<keyword evidence="1" id="KW-0175">Coiled coil</keyword>
<accession>A0A3Q8I1W1</accession>
<name>A0A3Q8I1W1_9BACT</name>
<dbReference type="AlphaFoldDB" id="A0A3Q8I1W1"/>
<evidence type="ECO:0000256" key="1">
    <source>
        <dbReference type="SAM" id="Coils"/>
    </source>
</evidence>
<dbReference type="PROSITE" id="PS51257">
    <property type="entry name" value="PROKAR_LIPOPROTEIN"/>
    <property type="match status" value="1"/>
</dbReference>
<feature type="coiled-coil region" evidence="1">
    <location>
        <begin position="38"/>
        <end position="65"/>
    </location>
</feature>
<organism evidence="2">
    <name type="scientific">Archangium disciforme</name>
    <dbReference type="NCBI Taxonomy" id="38"/>
    <lineage>
        <taxon>Bacteria</taxon>
        <taxon>Pseudomonadati</taxon>
        <taxon>Myxococcota</taxon>
        <taxon>Myxococcia</taxon>
        <taxon>Myxococcales</taxon>
        <taxon>Cystobacterineae</taxon>
        <taxon>Archangiaceae</taxon>
        <taxon>Archangium</taxon>
    </lineage>
</organism>
<dbReference type="EMBL" id="MH908883">
    <property type="protein sequence ID" value="AYM52733.1"/>
    <property type="molecule type" value="Genomic_DNA"/>
</dbReference>
<reference evidence="2" key="1">
    <citation type="journal article" date="2018" name="J. Ind. Microbiol. Biotechnol.">
        <title>Genome mining reveals uncommon alkylpyrones as type III PKS products from myxobacteria.</title>
        <authorList>
            <person name="Hug J.J."/>
            <person name="Panter F."/>
            <person name="Krug D."/>
            <person name="Muller R."/>
        </authorList>
    </citation>
    <scope>NUCLEOTIDE SEQUENCE</scope>
    <source>
        <strain evidence="2">MCy8408</strain>
    </source>
</reference>
<sequence>MTLRWAVLLLLLWVGSGCSTVRAVRLDTGDESFVVTPHEEEEAELEAAELEDDEFEESLVELARDVRPFHNPLREARELFGVPARSGVYRYETRTRRLIPQGPEDADGPHLLASYADEELTRAYGQWCARKSQPGDCLRTGG</sequence>
<evidence type="ECO:0000313" key="2">
    <source>
        <dbReference type="EMBL" id="AYM52733.1"/>
    </source>
</evidence>
<protein>
    <submittedName>
        <fullName evidence="2">Lipoprotein</fullName>
    </submittedName>
</protein>
<keyword evidence="2" id="KW-0449">Lipoprotein</keyword>
<proteinExistence type="predicted"/>